<dbReference type="InterPro" id="IPR001412">
    <property type="entry name" value="aa-tRNA-synth_I_CS"/>
</dbReference>
<dbReference type="Gene3D" id="1.10.730.10">
    <property type="entry name" value="Isoleucyl-tRNA Synthetase, Domain 1"/>
    <property type="match status" value="1"/>
</dbReference>
<keyword evidence="14" id="KW-1185">Reference proteome</keyword>
<comment type="caution">
    <text evidence="13">The sequence shown here is derived from an EMBL/GenBank/DDBJ whole genome shotgun (WGS) entry which is preliminary data.</text>
</comment>
<keyword evidence="5 10" id="KW-0067">ATP-binding</keyword>
<evidence type="ECO:0000256" key="3">
    <source>
        <dbReference type="ARBA" id="ARBA00022598"/>
    </source>
</evidence>
<proteinExistence type="inferred from homology"/>
<dbReference type="InterPro" id="IPR002300">
    <property type="entry name" value="aa-tRNA-synth_Ia"/>
</dbReference>
<sequence>MVFLRRCKIRQIFFIKNYSHIPSHSFDGPYDPTVVEQDWYKWWQENGFFSPKRPFNECSSHNRVVTILPPPNITGILHLGHALTISIQDALIRWERMRGKSVMWIPGTDHAGIATQSIMEQFLMKTQNLKRKEMTRSMFEDIIWKWKRLNVAHIYNQIAFMGASLDWSKEFFTLDPSLSKVVTNCFIQLFNEGLIYRDMKMVNWSCSLETAISDIEVDHKVITKPTKITIGGEPEYSIEFGVLHKVAYPLVDPCGITEVVVSTSRVETIPGDRAISVNPNDIRFLNLHGKYCYHPLDPDIKIPIIPDEMVDPNFGTGAVKITPAHDPDDYLFSIRHKIPAVNVFDFDGRMNASCLLPELQHIDRLKCRKYILSKLKDKGLYRGFQNYQTSISFCSRSGDIIEYFLKSQWYLKTRPLASKAYDNIVSRFSVLPQYYSNEWMKWLENIEDWCISRQLWWGHRIPAWYVDCENGYWIAAESEQAALKISGRKNVKQDSDVLDTWFSSALLPLSVFFWDNKNIPIEYPLTFIESGSDLLFFWILRMVLLCTHFTDKFPFNEIILHPLIRDSQGRKMSKSLGNIIDPLQIIKGVSLETSDDNTFNGNALEQDMKYHLKATKQQFSNGIKAMGTDSLRFSLIDYTKQNHQINIDISNVSSAKYVFSKLWNATKFFLCQIKYYNLKIIDRNFKSEHIFDKYLISRLKETIDACNMGFELRKLFDVTKSLRRYIVYDLCSVYLEFIKQELKLNDNKRAECALSTLYSALYTVVKLLHPIAPFITEELYQKLLVFDPYSKISIMISDYPHKDESFYLDYDSIKRIENIMMLVHEFRSMISNVSCSSYEHEGIIEINDRNKIFKEDVIKFKNIIRNMIGMKSLSLNNLNNGSLNIYSKFVNSELVLHLRVEKLYLDSFKQINRIKWLQKQEDIISRRLKSEKYVQNASKCVQAKDIERLTDIQNELKLVRNFQKNGI</sequence>
<dbReference type="PANTHER" id="PTHR11946:SF109">
    <property type="entry name" value="VALINE--TRNA LIGASE"/>
    <property type="match status" value="1"/>
</dbReference>
<dbReference type="PRINTS" id="PR00986">
    <property type="entry name" value="TRNASYNTHVAL"/>
</dbReference>
<keyword evidence="6 10" id="KW-0648">Protein biosynthesis</keyword>
<dbReference type="GO" id="GO:0004832">
    <property type="term" value="F:valine-tRNA ligase activity"/>
    <property type="evidence" value="ECO:0007669"/>
    <property type="project" value="UniProtKB-EC"/>
</dbReference>
<dbReference type="FunFam" id="3.40.50.620:FF:000020">
    <property type="entry name" value="Valine--tRNA ligase, mitochondrial"/>
    <property type="match status" value="1"/>
</dbReference>
<dbReference type="SUPFAM" id="SSF47323">
    <property type="entry name" value="Anticodon-binding domain of a subclass of class I aminoacyl-tRNA synthetases"/>
    <property type="match status" value="1"/>
</dbReference>
<reference evidence="14" key="1">
    <citation type="journal article" date="2016" name="Nat. Commun.">
        <title>Genome analysis of three Pneumocystis species reveals adaptation mechanisms to life exclusively in mammalian hosts.</title>
        <authorList>
            <person name="Ma L."/>
            <person name="Chen Z."/>
            <person name="Huang D.W."/>
            <person name="Kutty G."/>
            <person name="Ishihara M."/>
            <person name="Wang H."/>
            <person name="Abouelleil A."/>
            <person name="Bishop L."/>
            <person name="Davey E."/>
            <person name="Deng R."/>
            <person name="Deng X."/>
            <person name="Fan L."/>
            <person name="Fantoni G."/>
            <person name="Fitzgerald M."/>
            <person name="Gogineni E."/>
            <person name="Goldberg J.M."/>
            <person name="Handley G."/>
            <person name="Hu X."/>
            <person name="Huber C."/>
            <person name="Jiao X."/>
            <person name="Jones K."/>
            <person name="Levin J.Z."/>
            <person name="Liu Y."/>
            <person name="Macdonald P."/>
            <person name="Melnikov A."/>
            <person name="Raley C."/>
            <person name="Sassi M."/>
            <person name="Sherman B.T."/>
            <person name="Song X."/>
            <person name="Sykes S."/>
            <person name="Tran B."/>
            <person name="Walsh L."/>
            <person name="Xia Y."/>
            <person name="Yang J."/>
            <person name="Young S."/>
            <person name="Zeng Q."/>
            <person name="Zheng X."/>
            <person name="Stephens R."/>
            <person name="Nusbaum C."/>
            <person name="Birren B.W."/>
            <person name="Azadi P."/>
            <person name="Lempicki R.A."/>
            <person name="Cuomo C.A."/>
            <person name="Kovacs J.A."/>
        </authorList>
    </citation>
    <scope>NUCLEOTIDE SEQUENCE [LARGE SCALE GENOMIC DNA]</scope>
    <source>
        <strain evidence="14">B80</strain>
    </source>
</reference>
<dbReference type="GO" id="GO:0006438">
    <property type="term" value="P:valyl-tRNA aminoacylation"/>
    <property type="evidence" value="ECO:0007669"/>
    <property type="project" value="InterPro"/>
</dbReference>
<dbReference type="NCBIfam" id="NF004349">
    <property type="entry name" value="PRK05729.1"/>
    <property type="match status" value="1"/>
</dbReference>
<evidence type="ECO:0000256" key="9">
    <source>
        <dbReference type="ARBA" id="ARBA00047552"/>
    </source>
</evidence>
<dbReference type="Gene3D" id="3.90.740.10">
    <property type="entry name" value="Valyl/Leucyl/Isoleucyl-tRNA synthetase, editing domain"/>
    <property type="match status" value="1"/>
</dbReference>
<dbReference type="AlphaFoldDB" id="A0A0W4ZDI4"/>
<dbReference type="GO" id="GO:0005524">
    <property type="term" value="F:ATP binding"/>
    <property type="evidence" value="ECO:0007669"/>
    <property type="project" value="UniProtKB-KW"/>
</dbReference>
<keyword evidence="3 10" id="KW-0436">Ligase</keyword>
<dbReference type="CDD" id="cd07962">
    <property type="entry name" value="Anticodon_Ia_Val"/>
    <property type="match status" value="1"/>
</dbReference>
<dbReference type="InterPro" id="IPR014729">
    <property type="entry name" value="Rossmann-like_a/b/a_fold"/>
</dbReference>
<protein>
    <recommendedName>
        <fullName evidence="2">valine--tRNA ligase</fullName>
        <ecNumber evidence="2">6.1.1.9</ecNumber>
    </recommendedName>
    <alternativeName>
        <fullName evidence="8">Valyl-tRNA synthetase</fullName>
    </alternativeName>
</protein>
<dbReference type="RefSeq" id="XP_018224905.1">
    <property type="nucleotide sequence ID" value="XM_018371460.1"/>
</dbReference>
<dbReference type="InterPro" id="IPR009080">
    <property type="entry name" value="tRNAsynth_Ia_anticodon-bd"/>
</dbReference>
<feature type="domain" description="Methionyl/Valyl/Leucyl/Isoleucyl-tRNA synthetase anticodon-binding" evidence="12">
    <location>
        <begin position="692"/>
        <end position="828"/>
    </location>
</feature>
<name>A0A0W4ZDI4_PNEC8</name>
<evidence type="ECO:0000256" key="4">
    <source>
        <dbReference type="ARBA" id="ARBA00022741"/>
    </source>
</evidence>
<evidence type="ECO:0000256" key="6">
    <source>
        <dbReference type="ARBA" id="ARBA00022917"/>
    </source>
</evidence>
<evidence type="ECO:0000256" key="10">
    <source>
        <dbReference type="RuleBase" id="RU363035"/>
    </source>
</evidence>
<evidence type="ECO:0000256" key="2">
    <source>
        <dbReference type="ARBA" id="ARBA00013169"/>
    </source>
</evidence>
<dbReference type="EC" id="6.1.1.9" evidence="2"/>
<dbReference type="Proteomes" id="UP000054454">
    <property type="component" value="Unassembled WGS sequence"/>
</dbReference>
<dbReference type="InterPro" id="IPR033705">
    <property type="entry name" value="Anticodon_Ia_Val"/>
</dbReference>
<gene>
    <name evidence="13" type="ORF">T552_02936</name>
</gene>
<evidence type="ECO:0000256" key="1">
    <source>
        <dbReference type="ARBA" id="ARBA00005594"/>
    </source>
</evidence>
<evidence type="ECO:0000256" key="7">
    <source>
        <dbReference type="ARBA" id="ARBA00023146"/>
    </source>
</evidence>
<dbReference type="GO" id="GO:0005829">
    <property type="term" value="C:cytosol"/>
    <property type="evidence" value="ECO:0007669"/>
    <property type="project" value="TreeGrafter"/>
</dbReference>
<dbReference type="NCBIfam" id="TIGR00422">
    <property type="entry name" value="valS"/>
    <property type="match status" value="1"/>
</dbReference>
<dbReference type="OrthoDB" id="629407at2759"/>
<dbReference type="GO" id="GO:0002161">
    <property type="term" value="F:aminoacyl-tRNA deacylase activity"/>
    <property type="evidence" value="ECO:0007669"/>
    <property type="project" value="InterPro"/>
</dbReference>
<dbReference type="InterPro" id="IPR013155">
    <property type="entry name" value="M/V/L/I-tRNA-synth_anticd-bd"/>
</dbReference>
<dbReference type="Pfam" id="PF08264">
    <property type="entry name" value="Anticodon_1"/>
    <property type="match status" value="1"/>
</dbReference>
<dbReference type="Gene3D" id="3.40.50.620">
    <property type="entry name" value="HUPs"/>
    <property type="match status" value="2"/>
</dbReference>
<accession>A0A0W4ZDI4</accession>
<dbReference type="Pfam" id="PF00133">
    <property type="entry name" value="tRNA-synt_1"/>
    <property type="match status" value="1"/>
</dbReference>
<dbReference type="InterPro" id="IPR002303">
    <property type="entry name" value="Valyl-tRNA_ligase"/>
</dbReference>
<dbReference type="SUPFAM" id="SSF50677">
    <property type="entry name" value="ValRS/IleRS/LeuRS editing domain"/>
    <property type="match status" value="1"/>
</dbReference>
<evidence type="ECO:0000256" key="8">
    <source>
        <dbReference type="ARBA" id="ARBA00029936"/>
    </source>
</evidence>
<dbReference type="SUPFAM" id="SSF52374">
    <property type="entry name" value="Nucleotidylyl transferase"/>
    <property type="match status" value="1"/>
</dbReference>
<evidence type="ECO:0000313" key="13">
    <source>
        <dbReference type="EMBL" id="KTW26457.1"/>
    </source>
</evidence>
<dbReference type="PROSITE" id="PS00178">
    <property type="entry name" value="AA_TRNA_LIGASE_I"/>
    <property type="match status" value="1"/>
</dbReference>
<comment type="catalytic activity">
    <reaction evidence="9">
        <text>tRNA(Val) + L-valine + ATP = L-valyl-tRNA(Val) + AMP + diphosphate</text>
        <dbReference type="Rhea" id="RHEA:10704"/>
        <dbReference type="Rhea" id="RHEA-COMP:9672"/>
        <dbReference type="Rhea" id="RHEA-COMP:9708"/>
        <dbReference type="ChEBI" id="CHEBI:30616"/>
        <dbReference type="ChEBI" id="CHEBI:33019"/>
        <dbReference type="ChEBI" id="CHEBI:57762"/>
        <dbReference type="ChEBI" id="CHEBI:78442"/>
        <dbReference type="ChEBI" id="CHEBI:78537"/>
        <dbReference type="ChEBI" id="CHEBI:456215"/>
        <dbReference type="EC" id="6.1.1.9"/>
    </reaction>
</comment>
<dbReference type="EMBL" id="LFVZ01000013">
    <property type="protein sequence ID" value="KTW26457.1"/>
    <property type="molecule type" value="Genomic_DNA"/>
</dbReference>
<evidence type="ECO:0000259" key="11">
    <source>
        <dbReference type="Pfam" id="PF00133"/>
    </source>
</evidence>
<dbReference type="VEuPathDB" id="FungiDB:T552_02936"/>
<evidence type="ECO:0000313" key="14">
    <source>
        <dbReference type="Proteomes" id="UP000054454"/>
    </source>
</evidence>
<keyword evidence="7 10" id="KW-0030">Aminoacyl-tRNA synthetase</keyword>
<dbReference type="InterPro" id="IPR009008">
    <property type="entry name" value="Val/Leu/Ile-tRNA-synth_edit"/>
</dbReference>
<organism evidence="13 14">
    <name type="scientific">Pneumocystis carinii (strain B80)</name>
    <name type="common">Rat pneumocystis pneumonia agent</name>
    <name type="synonym">Pneumocystis carinii f. sp. carinii</name>
    <dbReference type="NCBI Taxonomy" id="1408658"/>
    <lineage>
        <taxon>Eukaryota</taxon>
        <taxon>Fungi</taxon>
        <taxon>Dikarya</taxon>
        <taxon>Ascomycota</taxon>
        <taxon>Taphrinomycotina</taxon>
        <taxon>Pneumocystomycetes</taxon>
        <taxon>Pneumocystaceae</taxon>
        <taxon>Pneumocystis</taxon>
    </lineage>
</organism>
<dbReference type="PANTHER" id="PTHR11946">
    <property type="entry name" value="VALYL-TRNA SYNTHETASES"/>
    <property type="match status" value="1"/>
</dbReference>
<evidence type="ECO:0000259" key="12">
    <source>
        <dbReference type="Pfam" id="PF08264"/>
    </source>
</evidence>
<feature type="domain" description="Aminoacyl-tRNA synthetase class Ia" evidence="11">
    <location>
        <begin position="39"/>
        <end position="648"/>
    </location>
</feature>
<evidence type="ECO:0000256" key="5">
    <source>
        <dbReference type="ARBA" id="ARBA00022840"/>
    </source>
</evidence>
<keyword evidence="4 10" id="KW-0547">Nucleotide-binding</keyword>
<dbReference type="GeneID" id="28937663"/>
<comment type="similarity">
    <text evidence="1 10">Belongs to the class-I aminoacyl-tRNA synthetase family.</text>
</comment>